<accession>A0A5U8JDP2</accession>
<keyword evidence="1" id="KW-0238">DNA-binding</keyword>
<dbReference type="Gene3D" id="1.10.260.40">
    <property type="entry name" value="lambda repressor-like DNA-binding domains"/>
    <property type="match status" value="1"/>
</dbReference>
<dbReference type="SUPFAM" id="SSF47413">
    <property type="entry name" value="lambda repressor-like DNA-binding domains"/>
    <property type="match status" value="1"/>
</dbReference>
<dbReference type="PANTHER" id="PTHR46558">
    <property type="entry name" value="TRACRIPTIONAL REGULATORY PROTEIN-RELATED-RELATED"/>
    <property type="match status" value="1"/>
</dbReference>
<evidence type="ECO:0000259" key="2">
    <source>
        <dbReference type="PROSITE" id="PS50943"/>
    </source>
</evidence>
<name>A0A5U8JDP2_SALET</name>
<feature type="domain" description="HTH cro/C1-type" evidence="2">
    <location>
        <begin position="6"/>
        <end position="60"/>
    </location>
</feature>
<gene>
    <name evidence="3" type="ORF">DOI44_16635</name>
</gene>
<protein>
    <submittedName>
        <fullName evidence="3">XRE family transcriptional regulator</fullName>
    </submittedName>
</protein>
<organism evidence="3">
    <name type="scientific">Salmonella enterica subsp. enterica serovar Panama</name>
    <dbReference type="NCBI Taxonomy" id="29472"/>
    <lineage>
        <taxon>Bacteria</taxon>
        <taxon>Pseudomonadati</taxon>
        <taxon>Pseudomonadota</taxon>
        <taxon>Gammaproteobacteria</taxon>
        <taxon>Enterobacterales</taxon>
        <taxon>Enterobacteriaceae</taxon>
        <taxon>Salmonella</taxon>
    </lineage>
</organism>
<dbReference type="InterPro" id="IPR001387">
    <property type="entry name" value="Cro/C1-type_HTH"/>
</dbReference>
<dbReference type="CDD" id="cd00093">
    <property type="entry name" value="HTH_XRE"/>
    <property type="match status" value="1"/>
</dbReference>
<dbReference type="PANTHER" id="PTHR46558:SF11">
    <property type="entry name" value="HTH-TYPE TRANSCRIPTIONAL REGULATOR XRE"/>
    <property type="match status" value="1"/>
</dbReference>
<dbReference type="AlphaFoldDB" id="A0A5U8JDP2"/>
<comment type="caution">
    <text evidence="3">The sequence shown here is derived from an EMBL/GenBank/DDBJ whole genome shotgun (WGS) entry which is preliminary data.</text>
</comment>
<dbReference type="Proteomes" id="UP000839597">
    <property type="component" value="Unassembled WGS sequence"/>
</dbReference>
<reference evidence="3" key="1">
    <citation type="submission" date="2018-06" db="EMBL/GenBank/DDBJ databases">
        <authorList>
            <person name="Ashton P.M."/>
            <person name="Dallman T."/>
            <person name="Nair S."/>
            <person name="De Pinna E."/>
            <person name="Peters T."/>
            <person name="Grant K."/>
        </authorList>
    </citation>
    <scope>NUCLEOTIDE SEQUENCE [LARGE SCALE GENOMIC DNA]</scope>
    <source>
        <strain evidence="3">449454</strain>
    </source>
</reference>
<evidence type="ECO:0000256" key="1">
    <source>
        <dbReference type="ARBA" id="ARBA00023125"/>
    </source>
</evidence>
<dbReference type="EMBL" id="AAGTPA010000019">
    <property type="protein sequence ID" value="EBR8434631.1"/>
    <property type="molecule type" value="Genomic_DNA"/>
</dbReference>
<dbReference type="GO" id="GO:0003677">
    <property type="term" value="F:DNA binding"/>
    <property type="evidence" value="ECO:0007669"/>
    <property type="project" value="UniProtKB-KW"/>
</dbReference>
<dbReference type="Pfam" id="PF01381">
    <property type="entry name" value="HTH_3"/>
    <property type="match status" value="1"/>
</dbReference>
<dbReference type="PROSITE" id="PS50943">
    <property type="entry name" value="HTH_CROC1"/>
    <property type="match status" value="1"/>
</dbReference>
<proteinExistence type="predicted"/>
<sequence>MLKDVLREKRKSLRLKQSEVAEKIGVTTQTYMKWENGVYEPKVSYISKIAKVLEVTEKEICNGEIKKENIYSTLDFIEKIERMEKALGKTKTLATIYKYIDNKESLFNEMDNNYEGKIEELIDRGIPGYYPDVGLRILTKEESEKEFIGMMDEQKKTE</sequence>
<evidence type="ECO:0000313" key="3">
    <source>
        <dbReference type="EMBL" id="EBR8434631.1"/>
    </source>
</evidence>
<dbReference type="InterPro" id="IPR010982">
    <property type="entry name" value="Lambda_DNA-bd_dom_sf"/>
</dbReference>
<dbReference type="SMART" id="SM00530">
    <property type="entry name" value="HTH_XRE"/>
    <property type="match status" value="1"/>
</dbReference>